<evidence type="ECO:0000313" key="2">
    <source>
        <dbReference type="Proteomes" id="UP000186922"/>
    </source>
</evidence>
<dbReference type="EMBL" id="BDGG01000025">
    <property type="protein sequence ID" value="GAV09671.1"/>
    <property type="molecule type" value="Genomic_DNA"/>
</dbReference>
<proteinExistence type="predicted"/>
<name>A0A1D1W8H0_RAMVA</name>
<reference evidence="1 2" key="1">
    <citation type="journal article" date="2016" name="Nat. Commun.">
        <title>Extremotolerant tardigrade genome and improved radiotolerance of human cultured cells by tardigrade-unique protein.</title>
        <authorList>
            <person name="Hashimoto T."/>
            <person name="Horikawa D.D."/>
            <person name="Saito Y."/>
            <person name="Kuwahara H."/>
            <person name="Kozuka-Hata H."/>
            <person name="Shin-I T."/>
            <person name="Minakuchi Y."/>
            <person name="Ohishi K."/>
            <person name="Motoyama A."/>
            <person name="Aizu T."/>
            <person name="Enomoto A."/>
            <person name="Kondo K."/>
            <person name="Tanaka S."/>
            <person name="Hara Y."/>
            <person name="Koshikawa S."/>
            <person name="Sagara H."/>
            <person name="Miura T."/>
            <person name="Yokobori S."/>
            <person name="Miyagawa K."/>
            <person name="Suzuki Y."/>
            <person name="Kubo T."/>
            <person name="Oyama M."/>
            <person name="Kohara Y."/>
            <person name="Fujiyama A."/>
            <person name="Arakawa K."/>
            <person name="Katayama T."/>
            <person name="Toyoda A."/>
            <person name="Kunieda T."/>
        </authorList>
    </citation>
    <scope>NUCLEOTIDE SEQUENCE [LARGE SCALE GENOMIC DNA]</scope>
    <source>
        <strain evidence="1 2">YOKOZUNA-1</strain>
    </source>
</reference>
<dbReference type="AlphaFoldDB" id="A0A1D1W8H0"/>
<keyword evidence="2" id="KW-1185">Reference proteome</keyword>
<accession>A0A1D1W8H0</accession>
<evidence type="ECO:0000313" key="1">
    <source>
        <dbReference type="EMBL" id="GAV09671.1"/>
    </source>
</evidence>
<organism evidence="1 2">
    <name type="scientific">Ramazzottius varieornatus</name>
    <name type="common">Water bear</name>
    <name type="synonym">Tardigrade</name>
    <dbReference type="NCBI Taxonomy" id="947166"/>
    <lineage>
        <taxon>Eukaryota</taxon>
        <taxon>Metazoa</taxon>
        <taxon>Ecdysozoa</taxon>
        <taxon>Tardigrada</taxon>
        <taxon>Eutardigrada</taxon>
        <taxon>Parachela</taxon>
        <taxon>Hypsibioidea</taxon>
        <taxon>Ramazzottiidae</taxon>
        <taxon>Ramazzottius</taxon>
    </lineage>
</organism>
<dbReference type="Proteomes" id="UP000186922">
    <property type="component" value="Unassembled WGS sequence"/>
</dbReference>
<sequence length="94" mass="10586">MHKSRTKARLQSLSPLLICDTEASTGHVIFRERLPKRENMNQGFTRCRKSLVGVRRTSPDHGVYHTAGLLPLSFQIAEMTVQFYIESSLVGGRA</sequence>
<comment type="caution">
    <text evidence="1">The sequence shown here is derived from an EMBL/GenBank/DDBJ whole genome shotgun (WGS) entry which is preliminary data.</text>
</comment>
<protein>
    <submittedName>
        <fullName evidence="1">Uncharacterized protein</fullName>
    </submittedName>
</protein>
<gene>
    <name evidence="1" type="primary">RvY_19173-1</name>
    <name evidence="1" type="synonym">RvY_19173.1</name>
    <name evidence="1" type="ORF">RvY_19173</name>
</gene>